<evidence type="ECO:0000259" key="3">
    <source>
        <dbReference type="Pfam" id="PF01370"/>
    </source>
</evidence>
<evidence type="ECO:0000256" key="1">
    <source>
        <dbReference type="ARBA" id="ARBA00005125"/>
    </source>
</evidence>
<organism evidence="4 5">
    <name type="scientific">Burkholderia cepacia</name>
    <name type="common">Pseudomonas cepacia</name>
    <dbReference type="NCBI Taxonomy" id="292"/>
    <lineage>
        <taxon>Bacteria</taxon>
        <taxon>Pseudomonadati</taxon>
        <taxon>Pseudomonadota</taxon>
        <taxon>Betaproteobacteria</taxon>
        <taxon>Burkholderiales</taxon>
        <taxon>Burkholderiaceae</taxon>
        <taxon>Burkholderia</taxon>
        <taxon>Burkholderia cepacia complex</taxon>
    </lineage>
</organism>
<dbReference type="PANTHER" id="PTHR43000">
    <property type="entry name" value="DTDP-D-GLUCOSE 4,6-DEHYDRATASE-RELATED"/>
    <property type="match status" value="1"/>
</dbReference>
<gene>
    <name evidence="4" type="ORF">WS90_23040</name>
</gene>
<evidence type="ECO:0000313" key="4">
    <source>
        <dbReference type="EMBL" id="KVK77468.1"/>
    </source>
</evidence>
<dbReference type="EMBL" id="LOYH01000083">
    <property type="protein sequence ID" value="KVK77468.1"/>
    <property type="molecule type" value="Genomic_DNA"/>
</dbReference>
<sequence>MNAASRSDAPRALITGLGGFTGDYLAQSLRAAGYRVFGTAHGAEVAGSDMYRVDLCDRAELAKVVADVQPDVVAHLAAIAFVAHGDADAMYRTNVVGTRNLLEALSSLEKRPRAVLLASSANIYGNAAVEIIDEAVEPSPANDYAVSKLAMEYMARLWQDKLPIVVARPFNYTGVGQSPQFLLPKIVGHFQRGERVIELGNIDVERDFSDVRRVVDAYRRLLQLAPAGGVFNVCSGRATSLKAVIAMMEQIAGYTIEVRVNPAFVRANEVRRLQGDGSRLQAVVGPLEDISLESTLRWMFGGGRG</sequence>
<dbReference type="AlphaFoldDB" id="A0A103ZCC1"/>
<feature type="domain" description="NAD-dependent epimerase/dehydratase" evidence="3">
    <location>
        <begin position="12"/>
        <end position="234"/>
    </location>
</feature>
<name>A0A103ZCC1_BURCE</name>
<dbReference type="InterPro" id="IPR001509">
    <property type="entry name" value="Epimerase_deHydtase"/>
</dbReference>
<dbReference type="Gene3D" id="3.90.25.10">
    <property type="entry name" value="UDP-galactose 4-epimerase, domain 1"/>
    <property type="match status" value="1"/>
</dbReference>
<comment type="pathway">
    <text evidence="1">Bacterial outer membrane biogenesis; LPS O-antigen biosynthesis.</text>
</comment>
<evidence type="ECO:0000256" key="2">
    <source>
        <dbReference type="ARBA" id="ARBA00007637"/>
    </source>
</evidence>
<reference evidence="4 5" key="1">
    <citation type="submission" date="2015-11" db="EMBL/GenBank/DDBJ databases">
        <title>Expanding the genomic diversity of Burkholderia species for the development of highly accurate diagnostics.</title>
        <authorList>
            <person name="Sahl J."/>
            <person name="Keim P."/>
            <person name="Wagner D."/>
        </authorList>
    </citation>
    <scope>NUCLEOTIDE SEQUENCE [LARGE SCALE GENOMIC DNA]</scope>
    <source>
        <strain evidence="4 5">MSMB1302</strain>
    </source>
</reference>
<comment type="similarity">
    <text evidence="2">Belongs to the NAD(P)-dependent epimerase/dehydratase family.</text>
</comment>
<evidence type="ECO:0000313" key="5">
    <source>
        <dbReference type="Proteomes" id="UP000069001"/>
    </source>
</evidence>
<proteinExistence type="inferred from homology"/>
<dbReference type="RefSeq" id="WP_059731314.1">
    <property type="nucleotide sequence ID" value="NZ_LOYH01000083.1"/>
</dbReference>
<dbReference type="InterPro" id="IPR036291">
    <property type="entry name" value="NAD(P)-bd_dom_sf"/>
</dbReference>
<comment type="caution">
    <text evidence="4">The sequence shown here is derived from an EMBL/GenBank/DDBJ whole genome shotgun (WGS) entry which is preliminary data.</text>
</comment>
<dbReference type="Gene3D" id="3.40.50.720">
    <property type="entry name" value="NAD(P)-binding Rossmann-like Domain"/>
    <property type="match status" value="1"/>
</dbReference>
<accession>A0A103ZCC1</accession>
<dbReference type="Pfam" id="PF01370">
    <property type="entry name" value="Epimerase"/>
    <property type="match status" value="1"/>
</dbReference>
<dbReference type="SUPFAM" id="SSF51735">
    <property type="entry name" value="NAD(P)-binding Rossmann-fold domains"/>
    <property type="match status" value="1"/>
</dbReference>
<dbReference type="Proteomes" id="UP000069001">
    <property type="component" value="Unassembled WGS sequence"/>
</dbReference>
<protein>
    <submittedName>
        <fullName evidence="4">GDP-mannose 4,6 dehydratase</fullName>
    </submittedName>
</protein>